<dbReference type="PANTHER" id="PTHR12338">
    <property type="entry name" value="AUTOTRANSPORTER"/>
    <property type="match status" value="1"/>
</dbReference>
<dbReference type="InterPro" id="IPR012334">
    <property type="entry name" value="Pectin_lyas_fold"/>
</dbReference>
<evidence type="ECO:0000256" key="3">
    <source>
        <dbReference type="ARBA" id="ARBA00022729"/>
    </source>
</evidence>
<evidence type="ECO:0000256" key="1">
    <source>
        <dbReference type="ARBA" id="ARBA00004613"/>
    </source>
</evidence>
<feature type="chain" id="PRO_5045563302" evidence="5">
    <location>
        <begin position="23"/>
        <end position="1397"/>
    </location>
</feature>
<keyword evidence="3 5" id="KW-0732">Signal</keyword>
<dbReference type="InterPro" id="IPR008638">
    <property type="entry name" value="FhaB/CdiA-like_TPS"/>
</dbReference>
<protein>
    <submittedName>
        <fullName evidence="7">Filamentous hemagglutinin N-terminal domain-containing protein</fullName>
    </submittedName>
</protein>
<keyword evidence="8" id="KW-1185">Reference proteome</keyword>
<dbReference type="Proteomes" id="UP001209701">
    <property type="component" value="Unassembled WGS sequence"/>
</dbReference>
<dbReference type="NCBIfam" id="TIGR01901">
    <property type="entry name" value="adhes_NPXG"/>
    <property type="match status" value="1"/>
</dbReference>
<dbReference type="SMART" id="SM00912">
    <property type="entry name" value="Haemagg_act"/>
    <property type="match status" value="1"/>
</dbReference>
<dbReference type="InterPro" id="IPR011050">
    <property type="entry name" value="Pectin_lyase_fold/virulence"/>
</dbReference>
<dbReference type="RefSeq" id="WP_263571352.1">
    <property type="nucleotide sequence ID" value="NZ_JAJIRN010000005.1"/>
</dbReference>
<dbReference type="Gene3D" id="3.30.210.10">
    <property type="entry name" value="DNA polymerase, thumb domain"/>
    <property type="match status" value="1"/>
</dbReference>
<comment type="subcellular location">
    <subcellularLocation>
        <location evidence="1">Secreted</location>
    </subcellularLocation>
</comment>
<dbReference type="InterPro" id="IPR037160">
    <property type="entry name" value="DNA_Pol_thumb_sf"/>
</dbReference>
<feature type="signal peptide" evidence="5">
    <location>
        <begin position="1"/>
        <end position="22"/>
    </location>
</feature>
<dbReference type="Pfam" id="PF05860">
    <property type="entry name" value="TPS"/>
    <property type="match status" value="1"/>
</dbReference>
<dbReference type="EMBL" id="JAJIRN010000005">
    <property type="protein sequence ID" value="MCV2368754.1"/>
    <property type="molecule type" value="Genomic_DNA"/>
</dbReference>
<feature type="domain" description="Filamentous haemagglutinin FhaB/tRNA nuclease CdiA-like TPS" evidence="6">
    <location>
        <begin position="27"/>
        <end position="139"/>
    </location>
</feature>
<name>A0ABT2YFF9_9BURK</name>
<feature type="compositionally biased region" description="Low complexity" evidence="4">
    <location>
        <begin position="1337"/>
        <end position="1352"/>
    </location>
</feature>
<evidence type="ECO:0000256" key="5">
    <source>
        <dbReference type="SAM" id="SignalP"/>
    </source>
</evidence>
<dbReference type="PANTHER" id="PTHR12338:SF8">
    <property type="entry name" value="HEME_HEMOPEXIN-BINDING PROTEIN"/>
    <property type="match status" value="1"/>
</dbReference>
<comment type="caution">
    <text evidence="7">The sequence shown here is derived from an EMBL/GenBank/DDBJ whole genome shotgun (WGS) entry which is preliminary data.</text>
</comment>
<organism evidence="7 8">
    <name type="scientific">Roseateles oligotrophus</name>
    <dbReference type="NCBI Taxonomy" id="1769250"/>
    <lineage>
        <taxon>Bacteria</taxon>
        <taxon>Pseudomonadati</taxon>
        <taxon>Pseudomonadota</taxon>
        <taxon>Betaproteobacteria</taxon>
        <taxon>Burkholderiales</taxon>
        <taxon>Sphaerotilaceae</taxon>
        <taxon>Roseateles</taxon>
    </lineage>
</organism>
<proteinExistence type="predicted"/>
<dbReference type="Pfam" id="PF18676">
    <property type="entry name" value="MBG_2"/>
    <property type="match status" value="6"/>
</dbReference>
<reference evidence="7 8" key="1">
    <citation type="submission" date="2021-11" db="EMBL/GenBank/DDBJ databases">
        <authorList>
            <person name="Liang Q."/>
            <person name="Mou H."/>
            <person name="Liu Z."/>
        </authorList>
    </citation>
    <scope>NUCLEOTIDE SEQUENCE [LARGE SCALE GENOMIC DNA]</scope>
    <source>
        <strain evidence="7 8">CHU3</strain>
    </source>
</reference>
<feature type="region of interest" description="Disordered" evidence="4">
    <location>
        <begin position="1331"/>
        <end position="1354"/>
    </location>
</feature>
<sequence>MFKKSQFLACLSACFSAGLAIAQTPGAANLPSGAQVVAGQAQVHSAGNVLTVQQSSTLLATNWQSFNIGAGHTVNFVQPSANSVALNRVVGNEVSRIQGALNANGQVFLLNPNGVLFTPTAQVNVGSLVASTLKLDNNDFLAGRYHFAGESSNAIINQGRISAASGGAVALIAAKISNSGSINAPGGQVLMGAGSKVVMDLGGPVKLKVANELLETLIDNGGAIRADGGQVWLSSQAAKVLASSVINHSGVIEAQSLSSGATGNVVLFAHGGQLNLAGSIQAPGGFVETSGEHFSMSAAARVAAGHWLIDPVDVNIDASLASNIVSALSGGDVSITTSGSNTPSTSSGESAGSGDINVNAPIAWSSNRTLTLSAHNNINVNANISSSNSSAGGAIFLFGQGAAGGGSSAYTQDSAASVTGWSQQWRKGSDANSLRYASVNGDLFLGNQYIEIGISKAQGGKFGSTIKPSLFFGRKTGLSGVGMVGDADGFGVGTDLRIDYFLPGSPEERFTAGYDIAGAASSGANFATTVNGAVYRLLGIGSDNVASAQVSATLASKLKVTQTLKLAAGEKYFTNDVGLENVGSVALDNVTFIRSFDPDNTVDRGGSYNTTQTIDHTRAAGDEFNVVSATSAAGDAYATLSGGSTAKIFYYSTNANSSVGFGGQFFGGTLANMVTRAATQVKGNTETADTGMGILFKPGTIAPAASAGFTFATGLDNRPLSVAVGGITPPSTTAISYTLSPLSVVYKGSAYDLYSLWSPSLMFGSGYTGWTAGTDYQFKLGGTVVSSITLAGNYTGLSVEVLKSGYTTASSGNTLGSLLISPAPLTISASNVRKTYDGVAFSGGSGVSYSGLVGGETAGVLSGSLSYTGSSQGAINAGSSYVLRPQGLSSTNYTIQYADGSLAIDPRPITIAADAKSKVYGNTDPALTWQVSSGSLVGEDTLSGALTRAAGSNVGSYAIDASALANSNYAITANNGTLTISPRPLTVTADAKSKVYGNTDPALTWQVSDGSLVGEDTLSGALTRAAGSNAGSYAIDASALANSNYAITANNGTLTISPRPLTVAADAKSKVYGNTDPALTWQVSDGNLVGEDTLSGALTRAAGSNAGSYAIDASALANSNYAITANNGSLTISPRPLTVTADAKSKVYGNTDPALTWQVSNGSLVGEDTLSGALTRAAGSNVGSYAIDASALANANYAITPVSGAFSITPRPIIVTADNKTKTYGNIDPSLSYQVSGGSLVGSDSLGGALTRASGENIGSHVISAQDLSNSNYAITAINGDLSITPAVNANVIAGNTPSATAVVASTPPVSVVNFGAGAFVMVDVPAVPAANSSSDPAGAPKQTAAATPPAGDMGSSIGSTGVLRMLVVAGGIRLPDLRAVVPNAVPNTVQEGGKEQ</sequence>
<evidence type="ECO:0000259" key="6">
    <source>
        <dbReference type="SMART" id="SM00912"/>
    </source>
</evidence>
<dbReference type="Gene3D" id="3.30.160.710">
    <property type="match status" value="1"/>
</dbReference>
<gene>
    <name evidence="7" type="ORF">LNV07_11715</name>
</gene>
<evidence type="ECO:0000256" key="2">
    <source>
        <dbReference type="ARBA" id="ARBA00022525"/>
    </source>
</evidence>
<dbReference type="SUPFAM" id="SSF51126">
    <property type="entry name" value="Pectin lyase-like"/>
    <property type="match status" value="1"/>
</dbReference>
<evidence type="ECO:0000256" key="4">
    <source>
        <dbReference type="SAM" id="MobiDB-lite"/>
    </source>
</evidence>
<dbReference type="InterPro" id="IPR050909">
    <property type="entry name" value="Bact_Autotransporter_VF"/>
</dbReference>
<dbReference type="Gene3D" id="2.160.20.10">
    <property type="entry name" value="Single-stranded right-handed beta-helix, Pectin lyase-like"/>
    <property type="match status" value="1"/>
</dbReference>
<keyword evidence="2" id="KW-0964">Secreted</keyword>
<accession>A0ABT2YFF9</accession>
<evidence type="ECO:0000313" key="7">
    <source>
        <dbReference type="EMBL" id="MCV2368754.1"/>
    </source>
</evidence>
<dbReference type="InterPro" id="IPR041286">
    <property type="entry name" value="MBG_2"/>
</dbReference>
<evidence type="ECO:0000313" key="8">
    <source>
        <dbReference type="Proteomes" id="UP001209701"/>
    </source>
</evidence>